<accession>A0A8B7PH07</accession>
<dbReference type="KEGG" id="hazt:108681008"/>
<keyword evidence="17" id="KW-1185">Reference proteome</keyword>
<feature type="domain" description="Acyl-CoA oxidase C-terminal" evidence="14">
    <location>
        <begin position="494"/>
        <end position="670"/>
    </location>
</feature>
<evidence type="ECO:0000256" key="6">
    <source>
        <dbReference type="ARBA" id="ARBA00022827"/>
    </source>
</evidence>
<evidence type="ECO:0000256" key="4">
    <source>
        <dbReference type="ARBA" id="ARBA00006288"/>
    </source>
</evidence>
<dbReference type="GO" id="GO:0003997">
    <property type="term" value="F:acyl-CoA oxidase activity"/>
    <property type="evidence" value="ECO:0007669"/>
    <property type="project" value="InterPro"/>
</dbReference>
<evidence type="ECO:0000259" key="16">
    <source>
        <dbReference type="Pfam" id="PF22924"/>
    </source>
</evidence>
<dbReference type="AlphaFoldDB" id="A0A8B7PH07"/>
<evidence type="ECO:0000256" key="10">
    <source>
        <dbReference type="ARBA" id="ARBA00023140"/>
    </source>
</evidence>
<evidence type="ECO:0000256" key="8">
    <source>
        <dbReference type="ARBA" id="ARBA00023002"/>
    </source>
</evidence>
<dbReference type="PIRSF" id="PIRSF000168">
    <property type="entry name" value="Acyl-CoA_oxidase"/>
    <property type="match status" value="1"/>
</dbReference>
<dbReference type="Proteomes" id="UP000694843">
    <property type="component" value="Unplaced"/>
</dbReference>
<dbReference type="OMA" id="WNMYNVL"/>
<dbReference type="GO" id="GO:0005777">
    <property type="term" value="C:peroxisome"/>
    <property type="evidence" value="ECO:0007669"/>
    <property type="project" value="UniProtKB-SubCell"/>
</dbReference>
<comment type="similarity">
    <text evidence="4 11">Belongs to the acyl-CoA oxidase family.</text>
</comment>
<protein>
    <recommendedName>
        <fullName evidence="11">Acyl-coenzyme A oxidase</fullName>
    </recommendedName>
</protein>
<evidence type="ECO:0000256" key="9">
    <source>
        <dbReference type="ARBA" id="ARBA00023098"/>
    </source>
</evidence>
<keyword evidence="9" id="KW-0443">Lipid metabolism</keyword>
<organism evidence="17 18">
    <name type="scientific">Hyalella azteca</name>
    <name type="common">Amphipod</name>
    <dbReference type="NCBI Taxonomy" id="294128"/>
    <lineage>
        <taxon>Eukaryota</taxon>
        <taxon>Metazoa</taxon>
        <taxon>Ecdysozoa</taxon>
        <taxon>Arthropoda</taxon>
        <taxon>Crustacea</taxon>
        <taxon>Multicrustacea</taxon>
        <taxon>Malacostraca</taxon>
        <taxon>Eumalacostraca</taxon>
        <taxon>Peracarida</taxon>
        <taxon>Amphipoda</taxon>
        <taxon>Senticaudata</taxon>
        <taxon>Talitrida</taxon>
        <taxon>Talitroidea</taxon>
        <taxon>Hyalellidae</taxon>
        <taxon>Hyalella</taxon>
    </lineage>
</organism>
<dbReference type="SUPFAM" id="SSF56645">
    <property type="entry name" value="Acyl-CoA dehydrogenase NM domain-like"/>
    <property type="match status" value="1"/>
</dbReference>
<name>A0A8B7PH07_HYAAZ</name>
<comment type="pathway">
    <text evidence="3">Lipid metabolism; peroxisomal fatty acid beta-oxidation.</text>
</comment>
<evidence type="ECO:0000256" key="11">
    <source>
        <dbReference type="PIRNR" id="PIRNR000168"/>
    </source>
</evidence>
<evidence type="ECO:0000256" key="12">
    <source>
        <dbReference type="PIRSR" id="PIRSR000168-1"/>
    </source>
</evidence>
<feature type="domain" description="Acyl-coenzyme A oxidase N-terminal" evidence="15">
    <location>
        <begin position="24"/>
        <end position="151"/>
    </location>
</feature>
<dbReference type="CTD" id="51"/>
<feature type="binding site" evidence="13">
    <location>
        <position position="196"/>
    </location>
    <ligand>
        <name>FAD</name>
        <dbReference type="ChEBI" id="CHEBI:57692"/>
    </ligand>
</feature>
<evidence type="ECO:0000256" key="7">
    <source>
        <dbReference type="ARBA" id="ARBA00022832"/>
    </source>
</evidence>
<evidence type="ECO:0000313" key="17">
    <source>
        <dbReference type="Proteomes" id="UP000694843"/>
    </source>
</evidence>
<dbReference type="InterPro" id="IPR002655">
    <property type="entry name" value="Acyl-CoA_oxidase_C"/>
</dbReference>
<dbReference type="GO" id="GO:0055088">
    <property type="term" value="P:lipid homeostasis"/>
    <property type="evidence" value="ECO:0007669"/>
    <property type="project" value="TreeGrafter"/>
</dbReference>
<sequence>MKPAAENVCNPDLLKERAHCRFIPEEITHFLDNGSENTKLRHKLEEYFLNNPLFDDDIPPDYLSHSERYSNELRKSCAMVQCFLNDPTVQNIAGQMEGVRMLMGNGLGSAITKDGNPLALHYVMFLPALISQASQEQMAYWIGRAWAGQIIGTYAQTELGHGSFLRGLETTATYDPDSEEFVLHSPTITSIKWWPGGLGKTANHAVVMAQLYTEGKCWGPHAFIVQLRDLDTHASLPGISVGEIGPRLGTNSQDNGFLRLHHVRIPRLHMLMQHAQVTKSGEYVQPASSKLTYGTMVFVRVAICFDAGRQLQRAVTIATRYSAVRRQSELVPGEGEVQVLDYQTQQHKLLPQLATVFAVTFSARRLWETYNSVTHGPKEAQLALLPELHVLSCGLKAACASDCSLGCDVCRLACGGHGYLASSNLPRIVTATTATQTYEGENTVMWLQVARYLLKVYSDGLESGEEAGPSVQFLREPRPDLTAPSHARLTNYGLVMGWRVAVVALLQEAQQELQRRVAAGQQPDRARDACSLTLVDAAQCYIRGHMCCQFVAGVDELQGLSAGTTLVLQQLCRLYLLYHASSSHLLRHGWLSGADVSQLEAEYRALLTELRQDAVALVDSFDIHDRILNSTLGAADGRVYDRLYEEALKSPLNQQDVPDAFNKYLRPLLKSSL</sequence>
<dbReference type="InterPro" id="IPR055060">
    <property type="entry name" value="ACOX_C_alpha1"/>
</dbReference>
<dbReference type="GeneID" id="108681008"/>
<dbReference type="PANTHER" id="PTHR10909">
    <property type="entry name" value="ELECTRON TRANSPORT OXIDOREDUCTASE"/>
    <property type="match status" value="1"/>
</dbReference>
<dbReference type="InterPro" id="IPR012258">
    <property type="entry name" value="Acyl-CoA_oxidase"/>
</dbReference>
<dbReference type="FunFam" id="1.20.140.10:FF:000005">
    <property type="entry name" value="Acyl-coenzyme A oxidase"/>
    <property type="match status" value="1"/>
</dbReference>
<evidence type="ECO:0000256" key="3">
    <source>
        <dbReference type="ARBA" id="ARBA00004846"/>
    </source>
</evidence>
<dbReference type="Pfam" id="PF14749">
    <property type="entry name" value="Acyl-CoA_ox_N"/>
    <property type="match status" value="1"/>
</dbReference>
<dbReference type="SUPFAM" id="SSF47203">
    <property type="entry name" value="Acyl-CoA dehydrogenase C-terminal domain-like"/>
    <property type="match status" value="2"/>
</dbReference>
<dbReference type="InterPro" id="IPR009100">
    <property type="entry name" value="AcylCoA_DH/oxidase_NM_dom_sf"/>
</dbReference>
<dbReference type="OrthoDB" id="538336at2759"/>
<keyword evidence="5 11" id="KW-0285">Flavoprotein</keyword>
<dbReference type="FunFam" id="1.20.140.10:FF:000013">
    <property type="entry name" value="Acyl-coenzyme A oxidase"/>
    <property type="match status" value="1"/>
</dbReference>
<reference evidence="18" key="1">
    <citation type="submission" date="2025-08" db="UniProtKB">
        <authorList>
            <consortium name="RefSeq"/>
        </authorList>
    </citation>
    <scope>IDENTIFICATION</scope>
    <source>
        <tissue evidence="18">Whole organism</tissue>
    </source>
</reference>
<evidence type="ECO:0000259" key="15">
    <source>
        <dbReference type="Pfam" id="PF14749"/>
    </source>
</evidence>
<gene>
    <name evidence="18" type="primary">LOC108681008</name>
</gene>
<evidence type="ECO:0000256" key="2">
    <source>
        <dbReference type="ARBA" id="ARBA00004275"/>
    </source>
</evidence>
<dbReference type="RefSeq" id="XP_018025433.1">
    <property type="nucleotide sequence ID" value="XM_018169944.2"/>
</dbReference>
<keyword evidence="8" id="KW-0560">Oxidoreductase</keyword>
<dbReference type="GO" id="GO:0005504">
    <property type="term" value="F:fatty acid binding"/>
    <property type="evidence" value="ECO:0007669"/>
    <property type="project" value="TreeGrafter"/>
</dbReference>
<dbReference type="InterPro" id="IPR046373">
    <property type="entry name" value="Acyl-CoA_Oxase/DH_mid-dom_sf"/>
</dbReference>
<keyword evidence="7" id="KW-0276">Fatty acid metabolism</keyword>
<evidence type="ECO:0000256" key="1">
    <source>
        <dbReference type="ARBA" id="ARBA00001974"/>
    </source>
</evidence>
<evidence type="ECO:0000313" key="18">
    <source>
        <dbReference type="RefSeq" id="XP_018025433.1"/>
    </source>
</evidence>
<dbReference type="InterPro" id="IPR029320">
    <property type="entry name" value="Acyl-CoA_ox_N"/>
</dbReference>
<dbReference type="GO" id="GO:0033540">
    <property type="term" value="P:fatty acid beta-oxidation using acyl-CoA oxidase"/>
    <property type="evidence" value="ECO:0007669"/>
    <property type="project" value="TreeGrafter"/>
</dbReference>
<dbReference type="Gene3D" id="1.10.540.10">
    <property type="entry name" value="Acyl-CoA dehydrogenase/oxidase, N-terminal domain"/>
    <property type="match status" value="1"/>
</dbReference>
<feature type="domain" description="Acyl-CoA oxidase C-alpha1" evidence="16">
    <location>
        <begin position="293"/>
        <end position="454"/>
    </location>
</feature>
<evidence type="ECO:0000259" key="14">
    <source>
        <dbReference type="Pfam" id="PF01756"/>
    </source>
</evidence>
<evidence type="ECO:0000256" key="5">
    <source>
        <dbReference type="ARBA" id="ARBA00022630"/>
    </source>
</evidence>
<dbReference type="PANTHER" id="PTHR10909:SF250">
    <property type="entry name" value="PEROXISOMAL ACYL-COENZYME A OXIDASE 1"/>
    <property type="match status" value="1"/>
</dbReference>
<dbReference type="Gene3D" id="2.40.110.10">
    <property type="entry name" value="Butyryl-CoA Dehydrogenase, subunit A, domain 2"/>
    <property type="match status" value="1"/>
</dbReference>
<evidence type="ECO:0000256" key="13">
    <source>
        <dbReference type="PIRSR" id="PIRSR000168-2"/>
    </source>
</evidence>
<dbReference type="Pfam" id="PF01756">
    <property type="entry name" value="ACOX"/>
    <property type="match status" value="1"/>
</dbReference>
<dbReference type="GO" id="GO:0071949">
    <property type="term" value="F:FAD binding"/>
    <property type="evidence" value="ECO:0007669"/>
    <property type="project" value="InterPro"/>
</dbReference>
<dbReference type="Pfam" id="PF22924">
    <property type="entry name" value="ACOX_C_alpha1"/>
    <property type="match status" value="1"/>
</dbReference>
<dbReference type="Gene3D" id="1.20.140.10">
    <property type="entry name" value="Butyryl-CoA Dehydrogenase, subunit A, domain 3"/>
    <property type="match status" value="2"/>
</dbReference>
<keyword evidence="10" id="KW-0576">Peroxisome</keyword>
<comment type="cofactor">
    <cofactor evidence="1">
        <name>FAD</name>
        <dbReference type="ChEBI" id="CHEBI:57692"/>
    </cofactor>
</comment>
<comment type="subcellular location">
    <subcellularLocation>
        <location evidence="2">Peroxisome</location>
    </subcellularLocation>
</comment>
<dbReference type="InterPro" id="IPR036250">
    <property type="entry name" value="AcylCo_DH-like_C"/>
</dbReference>
<keyword evidence="6 11" id="KW-0274">FAD</keyword>
<feature type="active site" description="Proton acceptor" evidence="12">
    <location>
        <position position="439"/>
    </location>
</feature>
<proteinExistence type="inferred from homology"/>
<dbReference type="InterPro" id="IPR037069">
    <property type="entry name" value="AcylCoA_DH/ox_N_sf"/>
</dbReference>
<dbReference type="FunFam" id="2.40.110.10:FF:000003">
    <property type="entry name" value="Acyl-coenzyme A oxidase"/>
    <property type="match status" value="1"/>
</dbReference>
<feature type="binding site" evidence="13">
    <location>
        <position position="157"/>
    </location>
    <ligand>
        <name>FAD</name>
        <dbReference type="ChEBI" id="CHEBI:57692"/>
    </ligand>
</feature>